<gene>
    <name evidence="9" type="ORF">SAMN05428963_108152</name>
</gene>
<evidence type="ECO:0000259" key="8">
    <source>
        <dbReference type="Pfam" id="PF00482"/>
    </source>
</evidence>
<evidence type="ECO:0000313" key="10">
    <source>
        <dbReference type="Proteomes" id="UP000190135"/>
    </source>
</evidence>
<evidence type="ECO:0000256" key="7">
    <source>
        <dbReference type="SAM" id="Phobius"/>
    </source>
</evidence>
<feature type="transmembrane region" description="Helical" evidence="7">
    <location>
        <begin position="278"/>
        <end position="298"/>
    </location>
</feature>
<name>A0A1T4S1T2_9HYPH</name>
<dbReference type="PANTHER" id="PTHR35007">
    <property type="entry name" value="INTEGRAL MEMBRANE PROTEIN-RELATED"/>
    <property type="match status" value="1"/>
</dbReference>
<feature type="transmembrane region" description="Helical" evidence="7">
    <location>
        <begin position="310"/>
        <end position="329"/>
    </location>
</feature>
<keyword evidence="3 7" id="KW-0812">Transmembrane</keyword>
<dbReference type="InterPro" id="IPR018076">
    <property type="entry name" value="T2SS_GspF_dom"/>
</dbReference>
<keyword evidence="10" id="KW-1185">Reference proteome</keyword>
<dbReference type="STRING" id="1365950.SAMN05428963_108152"/>
<feature type="domain" description="Type II secretion system protein GspF" evidence="8">
    <location>
        <begin position="171"/>
        <end position="294"/>
    </location>
</feature>
<dbReference type="PANTHER" id="PTHR35007:SF1">
    <property type="entry name" value="PILUS ASSEMBLY PROTEIN"/>
    <property type="match status" value="1"/>
</dbReference>
<feature type="coiled-coil region" evidence="6">
    <location>
        <begin position="44"/>
        <end position="81"/>
    </location>
</feature>
<accession>A0A1T4S1T2</accession>
<organism evidence="9 10">
    <name type="scientific">Consotaella salsifontis</name>
    <dbReference type="NCBI Taxonomy" id="1365950"/>
    <lineage>
        <taxon>Bacteria</taxon>
        <taxon>Pseudomonadati</taxon>
        <taxon>Pseudomonadota</taxon>
        <taxon>Alphaproteobacteria</taxon>
        <taxon>Hyphomicrobiales</taxon>
        <taxon>Aurantimonadaceae</taxon>
        <taxon>Consotaella</taxon>
    </lineage>
</organism>
<keyword evidence="6" id="KW-0175">Coiled coil</keyword>
<evidence type="ECO:0000256" key="3">
    <source>
        <dbReference type="ARBA" id="ARBA00022692"/>
    </source>
</evidence>
<evidence type="ECO:0000256" key="1">
    <source>
        <dbReference type="ARBA" id="ARBA00004651"/>
    </source>
</evidence>
<evidence type="ECO:0000256" key="2">
    <source>
        <dbReference type="ARBA" id="ARBA00022475"/>
    </source>
</evidence>
<evidence type="ECO:0000256" key="4">
    <source>
        <dbReference type="ARBA" id="ARBA00022989"/>
    </source>
</evidence>
<feature type="transmembrane region" description="Helical" evidence="7">
    <location>
        <begin position="6"/>
        <end position="27"/>
    </location>
</feature>
<dbReference type="AlphaFoldDB" id="A0A1T4S1T2"/>
<protein>
    <submittedName>
        <fullName evidence="9">Tight adherence protein B</fullName>
    </submittedName>
</protein>
<dbReference type="Pfam" id="PF00482">
    <property type="entry name" value="T2SSF"/>
    <property type="match status" value="1"/>
</dbReference>
<dbReference type="GO" id="GO:0005886">
    <property type="term" value="C:plasma membrane"/>
    <property type="evidence" value="ECO:0007669"/>
    <property type="project" value="UniProtKB-SubCell"/>
</dbReference>
<dbReference type="Gene3D" id="1.20.81.30">
    <property type="entry name" value="Type II secretion system (T2SS), domain F"/>
    <property type="match status" value="1"/>
</dbReference>
<dbReference type="InterPro" id="IPR042094">
    <property type="entry name" value="T2SS_GspF_sf"/>
</dbReference>
<comment type="subcellular location">
    <subcellularLocation>
        <location evidence="1">Cell membrane</location>
        <topology evidence="1">Multi-pass membrane protein</topology>
    </subcellularLocation>
</comment>
<dbReference type="Proteomes" id="UP000190135">
    <property type="component" value="Unassembled WGS sequence"/>
</dbReference>
<keyword evidence="2" id="KW-1003">Cell membrane</keyword>
<reference evidence="9 10" key="1">
    <citation type="submission" date="2017-02" db="EMBL/GenBank/DDBJ databases">
        <authorList>
            <person name="Peterson S.W."/>
        </authorList>
    </citation>
    <scope>NUCLEOTIDE SEQUENCE [LARGE SCALE GENOMIC DNA]</scope>
    <source>
        <strain evidence="9 10">USBA 369</strain>
    </source>
</reference>
<feature type="transmembrane region" description="Helical" evidence="7">
    <location>
        <begin position="133"/>
        <end position="151"/>
    </location>
</feature>
<evidence type="ECO:0000313" key="9">
    <source>
        <dbReference type="EMBL" id="SKA21761.1"/>
    </source>
</evidence>
<keyword evidence="5 7" id="KW-0472">Membrane</keyword>
<sequence>MTGSLLNIVLLMVLSSVAAGGLAYALLYSRIDAERNAESRLSHYKRAETDAQAKRAARDRVQEAAKRRRTIQSSLKEIEAKQKERDRHTTKLPIERLLAQAGLNFSRRDFILFSVVSGLATAFIGVLFIGSLPVVLCLAIIVGLGLPRWTIQMLRKRRQKQFLNEFANAVDVIVRGVRSGLPLNDCLRMIASDAPEPVRSEFRKIVEAQQMGLSTADAVERLYHDMPLAEANFFSIVLAIQSQAGGNLSEALNNLSRVLRDRKKMKGKIQSMSMEAKSSGIIIGSLPMIVAGLVYLTTPDYMLILFDTNTGKLIILAALVWMSLGVFIMRKMINFDF</sequence>
<evidence type="ECO:0000256" key="6">
    <source>
        <dbReference type="SAM" id="Coils"/>
    </source>
</evidence>
<proteinExistence type="predicted"/>
<keyword evidence="4 7" id="KW-1133">Transmembrane helix</keyword>
<dbReference type="RefSeq" id="WP_425349333.1">
    <property type="nucleotide sequence ID" value="NZ_FUXL01000008.1"/>
</dbReference>
<feature type="transmembrane region" description="Helical" evidence="7">
    <location>
        <begin position="110"/>
        <end position="127"/>
    </location>
</feature>
<evidence type="ECO:0000256" key="5">
    <source>
        <dbReference type="ARBA" id="ARBA00023136"/>
    </source>
</evidence>
<dbReference type="EMBL" id="FUXL01000008">
    <property type="protein sequence ID" value="SKA21761.1"/>
    <property type="molecule type" value="Genomic_DNA"/>
</dbReference>